<feature type="domain" description="GerMN" evidence="2">
    <location>
        <begin position="82"/>
        <end position="169"/>
    </location>
</feature>
<dbReference type="Proteomes" id="UP000324159">
    <property type="component" value="Unassembled WGS sequence"/>
</dbReference>
<protein>
    <submittedName>
        <fullName evidence="3">Sporulation and spore germination protein</fullName>
    </submittedName>
</protein>
<evidence type="ECO:0000313" key="4">
    <source>
        <dbReference type="Proteomes" id="UP000324159"/>
    </source>
</evidence>
<dbReference type="AlphaFoldDB" id="A0A5D3WID0"/>
<feature type="signal peptide" evidence="1">
    <location>
        <begin position="1"/>
        <end position="21"/>
    </location>
</feature>
<dbReference type="RefSeq" id="WP_187426795.1">
    <property type="nucleotide sequence ID" value="NZ_VNIB01000013.1"/>
</dbReference>
<accession>A0A5D3WID0</accession>
<keyword evidence="4" id="KW-1185">Reference proteome</keyword>
<dbReference type="Pfam" id="PF10646">
    <property type="entry name" value="Germane"/>
    <property type="match status" value="1"/>
</dbReference>
<keyword evidence="1" id="KW-0732">Signal</keyword>
<reference evidence="3 4" key="1">
    <citation type="submission" date="2019-07" db="EMBL/GenBank/DDBJ databases">
        <title>Genomic Encyclopedia of Type Strains, Phase IV (KMG-IV): sequencing the most valuable type-strain genomes for metagenomic binning, comparative biology and taxonomic classification.</title>
        <authorList>
            <person name="Goeker M."/>
        </authorList>
    </citation>
    <scope>NUCLEOTIDE SEQUENCE [LARGE SCALE GENOMIC DNA]</scope>
    <source>
        <strain evidence="3 4">SS015</strain>
    </source>
</reference>
<gene>
    <name evidence="3" type="ORF">EDC39_11390</name>
</gene>
<dbReference type="EMBL" id="VNIB01000013">
    <property type="protein sequence ID" value="TYO96700.1"/>
    <property type="molecule type" value="Genomic_DNA"/>
</dbReference>
<name>A0A5D3WID0_9BACT</name>
<evidence type="ECO:0000313" key="3">
    <source>
        <dbReference type="EMBL" id="TYO96700.1"/>
    </source>
</evidence>
<feature type="chain" id="PRO_5023125837" evidence="1">
    <location>
        <begin position="22"/>
        <end position="284"/>
    </location>
</feature>
<evidence type="ECO:0000259" key="2">
    <source>
        <dbReference type="SMART" id="SM00909"/>
    </source>
</evidence>
<organism evidence="3 4">
    <name type="scientific">Geothermobacter ehrlichii</name>
    <dbReference type="NCBI Taxonomy" id="213224"/>
    <lineage>
        <taxon>Bacteria</taxon>
        <taxon>Pseudomonadati</taxon>
        <taxon>Thermodesulfobacteriota</taxon>
        <taxon>Desulfuromonadia</taxon>
        <taxon>Desulfuromonadales</taxon>
        <taxon>Geothermobacteraceae</taxon>
        <taxon>Geothermobacter</taxon>
    </lineage>
</organism>
<proteinExistence type="predicted"/>
<sequence length="284" mass="30389">MPVSIRLFCFCLLLFLLPACEQPSPEPAGKVNADAAYREFFGAAPKVRAGTAWARVGFLPRTDGSGRLQPLPFFLYRQDGQLQLLLDQLTGPLLRPSAASGLFNPFPPGSRAVTANRVGNSREINLTLPAGASGDLDAMAAVLIETAARFAGVERVALTLDGRPWPGMPEGGFVPRPDRIADPGPPRPLAAYASLAAGQGHPPEILVYFDRPVSIERFRLFDADGAQVTGDSFQSVFDMAVVIHTKQPSRLQVGAPLKIGWQARDAKGRQGRGEVVLPLQGRGG</sequence>
<dbReference type="InterPro" id="IPR019606">
    <property type="entry name" value="GerMN"/>
</dbReference>
<evidence type="ECO:0000256" key="1">
    <source>
        <dbReference type="SAM" id="SignalP"/>
    </source>
</evidence>
<comment type="caution">
    <text evidence="3">The sequence shown here is derived from an EMBL/GenBank/DDBJ whole genome shotgun (WGS) entry which is preliminary data.</text>
</comment>
<dbReference type="SMART" id="SM00909">
    <property type="entry name" value="Germane"/>
    <property type="match status" value="1"/>
</dbReference>